<dbReference type="EMBL" id="ASHM01011138">
    <property type="protein sequence ID" value="PNX93041.1"/>
    <property type="molecule type" value="Genomic_DNA"/>
</dbReference>
<protein>
    <submittedName>
        <fullName evidence="1">Uncharacterized protein</fullName>
    </submittedName>
</protein>
<name>A0A2K3MQD1_TRIPR</name>
<proteinExistence type="predicted"/>
<sequence>MERIQKGFIGVVNVSGMSYNIQNKFHGHGYFGVKVTPLGFSLTLLESQEDGEVQALLEDAKE</sequence>
<dbReference type="AlphaFoldDB" id="A0A2K3MQD1"/>
<evidence type="ECO:0000313" key="1">
    <source>
        <dbReference type="EMBL" id="PNX93041.1"/>
    </source>
</evidence>
<reference evidence="1 2" key="1">
    <citation type="journal article" date="2014" name="Am. J. Bot.">
        <title>Genome assembly and annotation for red clover (Trifolium pratense; Fabaceae).</title>
        <authorList>
            <person name="Istvanek J."/>
            <person name="Jaros M."/>
            <person name="Krenek A."/>
            <person name="Repkova J."/>
        </authorList>
    </citation>
    <scope>NUCLEOTIDE SEQUENCE [LARGE SCALE GENOMIC DNA]</scope>
    <source>
        <strain evidence="2">cv. Tatra</strain>
        <tissue evidence="1">Young leaves</tissue>
    </source>
</reference>
<reference evidence="1 2" key="2">
    <citation type="journal article" date="2017" name="Front. Plant Sci.">
        <title>Gene Classification and Mining of Molecular Markers Useful in Red Clover (Trifolium pratense) Breeding.</title>
        <authorList>
            <person name="Istvanek J."/>
            <person name="Dluhosova J."/>
            <person name="Dluhos P."/>
            <person name="Patkova L."/>
            <person name="Nedelnik J."/>
            <person name="Repkova J."/>
        </authorList>
    </citation>
    <scope>NUCLEOTIDE SEQUENCE [LARGE SCALE GENOMIC DNA]</scope>
    <source>
        <strain evidence="2">cv. Tatra</strain>
        <tissue evidence="1">Young leaves</tissue>
    </source>
</reference>
<accession>A0A2K3MQD1</accession>
<gene>
    <name evidence="1" type="ORF">L195_g016189</name>
</gene>
<evidence type="ECO:0000313" key="2">
    <source>
        <dbReference type="Proteomes" id="UP000236291"/>
    </source>
</evidence>
<comment type="caution">
    <text evidence="1">The sequence shown here is derived from an EMBL/GenBank/DDBJ whole genome shotgun (WGS) entry which is preliminary data.</text>
</comment>
<dbReference type="Proteomes" id="UP000236291">
    <property type="component" value="Unassembled WGS sequence"/>
</dbReference>
<organism evidence="1 2">
    <name type="scientific">Trifolium pratense</name>
    <name type="common">Red clover</name>
    <dbReference type="NCBI Taxonomy" id="57577"/>
    <lineage>
        <taxon>Eukaryota</taxon>
        <taxon>Viridiplantae</taxon>
        <taxon>Streptophyta</taxon>
        <taxon>Embryophyta</taxon>
        <taxon>Tracheophyta</taxon>
        <taxon>Spermatophyta</taxon>
        <taxon>Magnoliopsida</taxon>
        <taxon>eudicotyledons</taxon>
        <taxon>Gunneridae</taxon>
        <taxon>Pentapetalae</taxon>
        <taxon>rosids</taxon>
        <taxon>fabids</taxon>
        <taxon>Fabales</taxon>
        <taxon>Fabaceae</taxon>
        <taxon>Papilionoideae</taxon>
        <taxon>50 kb inversion clade</taxon>
        <taxon>NPAAA clade</taxon>
        <taxon>Hologalegina</taxon>
        <taxon>IRL clade</taxon>
        <taxon>Trifolieae</taxon>
        <taxon>Trifolium</taxon>
    </lineage>
</organism>